<dbReference type="SUPFAM" id="SSF63829">
    <property type="entry name" value="Calcium-dependent phosphotriesterase"/>
    <property type="match status" value="3"/>
</dbReference>
<dbReference type="SUPFAM" id="SSF52172">
    <property type="entry name" value="CheY-like"/>
    <property type="match status" value="1"/>
</dbReference>
<dbReference type="Pfam" id="PF07494">
    <property type="entry name" value="Reg_prop"/>
    <property type="match status" value="4"/>
</dbReference>
<dbReference type="Pfam" id="PF07495">
    <property type="entry name" value="Y_Y_Y"/>
    <property type="match status" value="1"/>
</dbReference>
<dbReference type="PRINTS" id="PR00344">
    <property type="entry name" value="BCTRLSENSOR"/>
</dbReference>
<dbReference type="InterPro" id="IPR036097">
    <property type="entry name" value="HisK_dim/P_sf"/>
</dbReference>
<dbReference type="EC" id="2.7.13.3" evidence="2"/>
<dbReference type="InterPro" id="IPR003661">
    <property type="entry name" value="HisK_dim/P_dom"/>
</dbReference>
<feature type="domain" description="Response regulatory" evidence="10">
    <location>
        <begin position="1096"/>
        <end position="1211"/>
    </location>
</feature>
<evidence type="ECO:0000256" key="3">
    <source>
        <dbReference type="ARBA" id="ARBA00022553"/>
    </source>
</evidence>
<dbReference type="SMART" id="SM00342">
    <property type="entry name" value="HTH_ARAC"/>
    <property type="match status" value="1"/>
</dbReference>
<dbReference type="SMART" id="SM00387">
    <property type="entry name" value="HATPase_c"/>
    <property type="match status" value="1"/>
</dbReference>
<dbReference type="SUPFAM" id="SSF55874">
    <property type="entry name" value="ATPase domain of HSP90 chaperone/DNA topoisomerase II/histidine kinase"/>
    <property type="match status" value="1"/>
</dbReference>
<dbReference type="Gene3D" id="3.30.565.10">
    <property type="entry name" value="Histidine kinase-like ATPase, C-terminal domain"/>
    <property type="match status" value="1"/>
</dbReference>
<dbReference type="CDD" id="cd00075">
    <property type="entry name" value="HATPase"/>
    <property type="match status" value="1"/>
</dbReference>
<feature type="domain" description="HTH araC/xylS-type" evidence="8">
    <location>
        <begin position="1245"/>
        <end position="1344"/>
    </location>
</feature>
<dbReference type="Gene3D" id="2.130.10.10">
    <property type="entry name" value="YVTN repeat-like/Quinoprotein amine dehydrogenase"/>
    <property type="match status" value="2"/>
</dbReference>
<dbReference type="InterPro" id="IPR018060">
    <property type="entry name" value="HTH_AraC"/>
</dbReference>
<dbReference type="Proteomes" id="UP001200470">
    <property type="component" value="Unassembled WGS sequence"/>
</dbReference>
<evidence type="ECO:0000256" key="2">
    <source>
        <dbReference type="ARBA" id="ARBA00012438"/>
    </source>
</evidence>
<comment type="catalytic activity">
    <reaction evidence="1">
        <text>ATP + protein L-histidine = ADP + protein N-phospho-L-histidine.</text>
        <dbReference type="EC" id="2.7.13.3"/>
    </reaction>
</comment>
<proteinExistence type="predicted"/>
<feature type="signal peptide" evidence="7">
    <location>
        <begin position="1"/>
        <end position="19"/>
    </location>
</feature>
<evidence type="ECO:0000256" key="7">
    <source>
        <dbReference type="SAM" id="SignalP"/>
    </source>
</evidence>
<feature type="modified residue" description="4-aspartylphosphate" evidence="6">
    <location>
        <position position="1144"/>
    </location>
</feature>
<dbReference type="InterPro" id="IPR005467">
    <property type="entry name" value="His_kinase_dom"/>
</dbReference>
<dbReference type="Pfam" id="PF12833">
    <property type="entry name" value="HTH_18"/>
    <property type="match status" value="1"/>
</dbReference>
<dbReference type="PROSITE" id="PS01124">
    <property type="entry name" value="HTH_ARAC_FAMILY_2"/>
    <property type="match status" value="1"/>
</dbReference>
<evidence type="ECO:0000259" key="8">
    <source>
        <dbReference type="PROSITE" id="PS01124"/>
    </source>
</evidence>
<dbReference type="InterPro" id="IPR036890">
    <property type="entry name" value="HATPase_C_sf"/>
</dbReference>
<accession>A0ABS9CF10</accession>
<dbReference type="Gene3D" id="3.40.50.2300">
    <property type="match status" value="1"/>
</dbReference>
<dbReference type="SMART" id="SM00448">
    <property type="entry name" value="REC"/>
    <property type="match status" value="1"/>
</dbReference>
<dbReference type="SMART" id="SM00388">
    <property type="entry name" value="HisKA"/>
    <property type="match status" value="1"/>
</dbReference>
<dbReference type="SUPFAM" id="SSF47384">
    <property type="entry name" value="Homodimeric domain of signal transducing histidine kinase"/>
    <property type="match status" value="1"/>
</dbReference>
<keyword evidence="7" id="KW-0732">Signal</keyword>
<dbReference type="CDD" id="cd00082">
    <property type="entry name" value="HisKA"/>
    <property type="match status" value="1"/>
</dbReference>
<dbReference type="EMBL" id="JADYTN010000006">
    <property type="protein sequence ID" value="MCF2563309.1"/>
    <property type="molecule type" value="Genomic_DNA"/>
</dbReference>
<dbReference type="Pfam" id="PF02518">
    <property type="entry name" value="HATPase_c"/>
    <property type="match status" value="1"/>
</dbReference>
<dbReference type="Pfam" id="PF00072">
    <property type="entry name" value="Response_reg"/>
    <property type="match status" value="1"/>
</dbReference>
<dbReference type="Gene3D" id="1.10.10.60">
    <property type="entry name" value="Homeodomain-like"/>
    <property type="match status" value="2"/>
</dbReference>
<dbReference type="SUPFAM" id="SSF46689">
    <property type="entry name" value="Homeodomain-like"/>
    <property type="match status" value="2"/>
</dbReference>
<evidence type="ECO:0000259" key="9">
    <source>
        <dbReference type="PROSITE" id="PS50109"/>
    </source>
</evidence>
<dbReference type="CDD" id="cd17574">
    <property type="entry name" value="REC_OmpR"/>
    <property type="match status" value="1"/>
</dbReference>
<organism evidence="11 12">
    <name type="scientific">Xylanibacter brevis</name>
    <dbReference type="NCBI Taxonomy" id="83231"/>
    <lineage>
        <taxon>Bacteria</taxon>
        <taxon>Pseudomonadati</taxon>
        <taxon>Bacteroidota</taxon>
        <taxon>Bacteroidia</taxon>
        <taxon>Bacteroidales</taxon>
        <taxon>Prevotellaceae</taxon>
        <taxon>Xylanibacter</taxon>
    </lineage>
</organism>
<dbReference type="Pfam" id="PF00512">
    <property type="entry name" value="HisKA"/>
    <property type="match status" value="1"/>
</dbReference>
<feature type="chain" id="PRO_5047017394" description="histidine kinase" evidence="7">
    <location>
        <begin position="20"/>
        <end position="1348"/>
    </location>
</feature>
<dbReference type="InterPro" id="IPR011110">
    <property type="entry name" value="Reg_prop"/>
</dbReference>
<dbReference type="CDD" id="cd00063">
    <property type="entry name" value="FN3"/>
    <property type="match status" value="1"/>
</dbReference>
<dbReference type="InterPro" id="IPR001789">
    <property type="entry name" value="Sig_transdc_resp-reg_receiver"/>
</dbReference>
<evidence type="ECO:0000256" key="5">
    <source>
        <dbReference type="ARBA" id="ARBA00023163"/>
    </source>
</evidence>
<dbReference type="InterPro" id="IPR009057">
    <property type="entry name" value="Homeodomain-like_sf"/>
</dbReference>
<comment type="caution">
    <text evidence="11">The sequence shown here is derived from an EMBL/GenBank/DDBJ whole genome shotgun (WGS) entry which is preliminary data.</text>
</comment>
<dbReference type="InterPro" id="IPR004358">
    <property type="entry name" value="Sig_transdc_His_kin-like_C"/>
</dbReference>
<dbReference type="InterPro" id="IPR011123">
    <property type="entry name" value="Y_Y_Y"/>
</dbReference>
<dbReference type="PANTHER" id="PTHR43547">
    <property type="entry name" value="TWO-COMPONENT HISTIDINE KINASE"/>
    <property type="match status" value="1"/>
</dbReference>
<feature type="domain" description="Histidine kinase" evidence="9">
    <location>
        <begin position="818"/>
        <end position="1041"/>
    </location>
</feature>
<evidence type="ECO:0000256" key="1">
    <source>
        <dbReference type="ARBA" id="ARBA00000085"/>
    </source>
</evidence>
<protein>
    <recommendedName>
        <fullName evidence="2">histidine kinase</fullName>
        <ecNumber evidence="2">2.7.13.3</ecNumber>
    </recommendedName>
</protein>
<evidence type="ECO:0000313" key="12">
    <source>
        <dbReference type="Proteomes" id="UP001200470"/>
    </source>
</evidence>
<keyword evidence="12" id="KW-1185">Reference proteome</keyword>
<dbReference type="PROSITE" id="PS50110">
    <property type="entry name" value="RESPONSE_REGULATORY"/>
    <property type="match status" value="1"/>
</dbReference>
<dbReference type="InterPro" id="IPR003961">
    <property type="entry name" value="FN3_dom"/>
</dbReference>
<keyword evidence="5" id="KW-0804">Transcription</keyword>
<keyword evidence="4" id="KW-0805">Transcription regulation</keyword>
<dbReference type="Gene3D" id="1.10.287.130">
    <property type="match status" value="1"/>
</dbReference>
<name>A0ABS9CF10_9BACT</name>
<dbReference type="InterPro" id="IPR013783">
    <property type="entry name" value="Ig-like_fold"/>
</dbReference>
<evidence type="ECO:0000256" key="6">
    <source>
        <dbReference type="PROSITE-ProRule" id="PRU00169"/>
    </source>
</evidence>
<reference evidence="11 12" key="1">
    <citation type="submission" date="2020-12" db="EMBL/GenBank/DDBJ databases">
        <title>Whole genome sequences of gut porcine anaerobes.</title>
        <authorList>
            <person name="Kubasova T."/>
            <person name="Jahodarova E."/>
            <person name="Rychlik I."/>
        </authorList>
    </citation>
    <scope>NUCLEOTIDE SEQUENCE [LARGE SCALE GENOMIC DNA]</scope>
    <source>
        <strain evidence="11 12">An925</strain>
    </source>
</reference>
<dbReference type="RefSeq" id="WP_301637705.1">
    <property type="nucleotide sequence ID" value="NZ_JADYTN010000006.1"/>
</dbReference>
<dbReference type="PROSITE" id="PS50109">
    <property type="entry name" value="HIS_KIN"/>
    <property type="match status" value="1"/>
</dbReference>
<evidence type="ECO:0000313" key="11">
    <source>
        <dbReference type="EMBL" id="MCF2563309.1"/>
    </source>
</evidence>
<evidence type="ECO:0000256" key="4">
    <source>
        <dbReference type="ARBA" id="ARBA00023015"/>
    </source>
</evidence>
<dbReference type="InterPro" id="IPR015943">
    <property type="entry name" value="WD40/YVTN_repeat-like_dom_sf"/>
</dbReference>
<gene>
    <name evidence="11" type="ORF">I6E12_04185</name>
</gene>
<sequence length="1348" mass="153059">MLRTIFTLIISLFLMPMSAQIGKLFDTDNQLSSNFANQVLQDKRGFIWIATRNGLNRYDGYNFTVMNSTDKNGNNINNYVNCMGQDHEGNIYLGTNNNLFIYDGYEFRKIPMLVNGKEITTYIQYIYTRNNGDVLVCTSGFGLLRVIDKNKAESIGGVIDQYKYINFTFEDHNDRLWMVCSDGDVLRQETSGKVTIHVPGTAGLQIREIAEDRQGNIYVATLRQGLFVMAPQTDRFTHVAGTAGLAINNIYIAHNDNIYIGCNGEGLYVYEPATGKLTNNPFFCNRINLSKTKVTSIIEDAEGNIWMSMFQKGVFMQPTRPYEFGYMGFRLGSRNMIGENSVTSVLRSEDGSVWVGTDKDGLYRLHFGTSMPISSTHVVKQPLAILSLCEDLHGNIWVGNYEDGCGYVDPSGNYHNFDLPLGKNSSVFDIKADRNGNIWIGTMGSGLICRRPDGSLKIFRQLPKADSDRHINSIPNDYIMKLALSPDHKYIYVATSVGLACMDIATNNWVSKFSTNCVNYGSFSHCVFADSRGNVWYGTENGVYCYSNGSTEAKLYNTDNGLPDNSIAFVTEDARGDIWIGTIHGLCRLHVKTGKTNNYFLESGLQSNEFSDGAVFAADGGRLLLLGGTGGLNWFDPLKLKLHSWKANVCISRLIVGNRTVYPGMESGSYTITEERVFYSKKFDLAHDDNSFTLQFSALTYNNTEQIAYAYSINGEDWHFMQPGINEVTFSHLPAGTYKFRVKAINNQQETPIREFTVEIHPAWYASVLARFIYFIIAMLLLWTYMKHRRKLEQDRMLLQNHIHAEEMGEAKLRFFMNISHEIRTPLTLIITPLLSLIKDDKDPQRQGIYEIIRKNSERILHLINQMMDLRKIDKGQMTMHMSQTDLVAFINDEYKLFLQQATNKNITFEFEHDSETLPVWIDRNNFDKVIMNVLSNAFKFTPTGGHIIIRLTHTEHHAYISVKDNGIGIPKDKIETIFQRFYQSPTNPNDRNIGTGIGLDLTRSLVELHYGTIVARNNEESEGSDFTHGSEFTIRIPLGNAHLKPEEMVNEEDIKNEPTLLQEMELENNRAMTMETNPQTEAEELTNNTKGGKATLAIVEDEDDIRDFLCTQFADDFKVLTYHNGKEALLEIVKLQPDLIISDVMMPEMDGMTLCSKIKANVNTNHIPVILLTAKSREEDQLEGLETGADAYILKPFNMDILRRTVINLLTTRRTLRNKFNGNESQESRIEEVTVQTPDEALMERIMQVINENLSDSDLSVDIIAQKVGISRVHLHRKMKELTNQTPHSFVRNIRLKQAAKMLRTSKRNITEVMYLCGFSNAASFSTMFKNLYGCSPREYMNNGNEQ</sequence>
<dbReference type="InterPro" id="IPR003594">
    <property type="entry name" value="HATPase_dom"/>
</dbReference>
<keyword evidence="3 6" id="KW-0597">Phosphoprotein</keyword>
<dbReference type="PANTHER" id="PTHR43547:SF2">
    <property type="entry name" value="HYBRID SIGNAL TRANSDUCTION HISTIDINE KINASE C"/>
    <property type="match status" value="1"/>
</dbReference>
<evidence type="ECO:0000259" key="10">
    <source>
        <dbReference type="PROSITE" id="PS50110"/>
    </source>
</evidence>
<dbReference type="InterPro" id="IPR011006">
    <property type="entry name" value="CheY-like_superfamily"/>
</dbReference>
<dbReference type="Gene3D" id="2.60.40.10">
    <property type="entry name" value="Immunoglobulins"/>
    <property type="match status" value="1"/>
</dbReference>